<dbReference type="Pfam" id="PF00005">
    <property type="entry name" value="ABC_tran"/>
    <property type="match status" value="1"/>
</dbReference>
<dbReference type="InterPro" id="IPR015856">
    <property type="entry name" value="ABC_transpr_CbiO/EcfA_su"/>
</dbReference>
<dbReference type="Gene3D" id="3.40.50.300">
    <property type="entry name" value="P-loop containing nucleotide triphosphate hydrolases"/>
    <property type="match status" value="1"/>
</dbReference>
<dbReference type="EMBL" id="BX571660">
    <property type="protein sequence ID" value="CAE10439.1"/>
    <property type="molecule type" value="Genomic_DNA"/>
</dbReference>
<accession>Q7M8V7</accession>
<name>Q7M8V7_WOLSU</name>
<dbReference type="Proteomes" id="UP000000422">
    <property type="component" value="Chromosome"/>
</dbReference>
<reference evidence="6 7" key="1">
    <citation type="journal article" date="2003" name="Proc. Natl. Acad. Sci. U.S.A.">
        <title>Complete genome sequence and analysis of Wolinella succinogenes.</title>
        <authorList>
            <person name="Baar C."/>
            <person name="Eppinger M."/>
            <person name="Raddatz G."/>
            <person name="Simon JM."/>
            <person name="Lanz C."/>
            <person name="Klimmek O."/>
            <person name="Nandakumar R."/>
            <person name="Gross R."/>
            <person name="Rosinus A."/>
            <person name="Keller H."/>
            <person name="Jagtap P."/>
            <person name="Linke B."/>
            <person name="Meyer F."/>
            <person name="Lederer H."/>
            <person name="Schuster S.C."/>
        </authorList>
    </citation>
    <scope>NUCLEOTIDE SEQUENCE [LARGE SCALE GENOMIC DNA]</scope>
    <source>
        <strain evidence="7">ATCC 29543 / DSM 1740 / CCUG 13145 / JCM 31913 / LMG 7466 / NCTC 11488 / FDC 602W</strain>
    </source>
</reference>
<dbReference type="SUPFAM" id="SSF52540">
    <property type="entry name" value="P-loop containing nucleoside triphosphate hydrolases"/>
    <property type="match status" value="1"/>
</dbReference>
<dbReference type="GO" id="GO:0016887">
    <property type="term" value="F:ATP hydrolysis activity"/>
    <property type="evidence" value="ECO:0007669"/>
    <property type="project" value="InterPro"/>
</dbReference>
<keyword evidence="7" id="KW-1185">Reference proteome</keyword>
<dbReference type="HOGENOM" id="CLU_000604_1_1_7"/>
<evidence type="ECO:0000256" key="4">
    <source>
        <dbReference type="ARBA" id="ARBA00022840"/>
    </source>
</evidence>
<evidence type="ECO:0000256" key="2">
    <source>
        <dbReference type="ARBA" id="ARBA00022448"/>
    </source>
</evidence>
<comment type="similarity">
    <text evidence="1">Belongs to the ABC transporter superfamily.</text>
</comment>
<dbReference type="PROSITE" id="PS50893">
    <property type="entry name" value="ABC_TRANSPORTER_2"/>
    <property type="match status" value="1"/>
</dbReference>
<sequence length="349" mass="39365">MNQPLYSIRQLRKTYLHKPVLNLSSLEINEGEIIGIVGSNGSGKSTLLRHLAFLESPDSGEILYKGHPAGTLSLETKREVSILFPEPYLLKRSVEENLLYGLLMQQENLTQPELYSRANEALELVGLRPDKFLHRSWHELSSGETQRIALASRLILRPKTLLLDEPTNSLDFSGIPQFSEAILHANQNWGTTVIIASHDLIWLGSLAQRQIGLHFGRLMEFSTSNLILGRWEEETEGLIYRFSDGQKIQLPQGTRIGSKRGVAIDPRHLRISHEKPLEIAPKETTLEGQVVAISHLKKSDEISLKLSVGNQTLEGILDFQAFSLAPFYPSQKAFITFDLEHLQTSWMKD</sequence>
<evidence type="ECO:0000313" key="7">
    <source>
        <dbReference type="Proteomes" id="UP000000422"/>
    </source>
</evidence>
<proteinExistence type="inferred from homology"/>
<evidence type="ECO:0000259" key="5">
    <source>
        <dbReference type="PROSITE" id="PS50893"/>
    </source>
</evidence>
<evidence type="ECO:0000313" key="6">
    <source>
        <dbReference type="EMBL" id="CAE10439.1"/>
    </source>
</evidence>
<gene>
    <name evidence="6" type="ordered locus">WS1372</name>
</gene>
<protein>
    <submittedName>
        <fullName evidence="6">PUTATIVE ABC-TRANSPORT SYSTEM ATP-BINDING PROTEIN</fullName>
    </submittedName>
</protein>
<dbReference type="GO" id="GO:0043190">
    <property type="term" value="C:ATP-binding cassette (ABC) transporter complex"/>
    <property type="evidence" value="ECO:0007669"/>
    <property type="project" value="TreeGrafter"/>
</dbReference>
<dbReference type="STRING" id="273121.WS1372"/>
<dbReference type="PANTHER" id="PTHR43553">
    <property type="entry name" value="HEAVY METAL TRANSPORTER"/>
    <property type="match status" value="1"/>
</dbReference>
<dbReference type="AlphaFoldDB" id="Q7M8V7"/>
<feature type="domain" description="ABC transporter" evidence="5">
    <location>
        <begin position="6"/>
        <end position="240"/>
    </location>
</feature>
<dbReference type="InterPro" id="IPR027417">
    <property type="entry name" value="P-loop_NTPase"/>
</dbReference>
<keyword evidence="3" id="KW-0547">Nucleotide-binding</keyword>
<dbReference type="SUPFAM" id="SSF50331">
    <property type="entry name" value="MOP-like"/>
    <property type="match status" value="1"/>
</dbReference>
<keyword evidence="4 6" id="KW-0067">ATP-binding</keyword>
<evidence type="ECO:0000256" key="1">
    <source>
        <dbReference type="ARBA" id="ARBA00005417"/>
    </source>
</evidence>
<dbReference type="InterPro" id="IPR008995">
    <property type="entry name" value="Mo/tungstate-bd_C_term_dom"/>
</dbReference>
<dbReference type="RefSeq" id="WP_011139224.1">
    <property type="nucleotide sequence ID" value="NC_005090.1"/>
</dbReference>
<organism evidence="7">
    <name type="scientific">Wolinella succinogenes (strain ATCC 29543 / DSM 1740 / CCUG 13145 / JCM 31913 / LMG 7466 / NCTC 11488 / FDC 602W)</name>
    <name type="common">Vibrio succinogenes</name>
    <dbReference type="NCBI Taxonomy" id="273121"/>
    <lineage>
        <taxon>Bacteria</taxon>
        <taxon>Pseudomonadati</taxon>
        <taxon>Campylobacterota</taxon>
        <taxon>Epsilonproteobacteria</taxon>
        <taxon>Campylobacterales</taxon>
        <taxon>Helicobacteraceae</taxon>
        <taxon>Wolinella</taxon>
    </lineage>
</organism>
<dbReference type="GO" id="GO:0042626">
    <property type="term" value="F:ATPase-coupled transmembrane transporter activity"/>
    <property type="evidence" value="ECO:0007669"/>
    <property type="project" value="TreeGrafter"/>
</dbReference>
<dbReference type="GO" id="GO:0005524">
    <property type="term" value="F:ATP binding"/>
    <property type="evidence" value="ECO:0007669"/>
    <property type="project" value="UniProtKB-KW"/>
</dbReference>
<dbReference type="SMART" id="SM00382">
    <property type="entry name" value="AAA"/>
    <property type="match status" value="1"/>
</dbReference>
<dbReference type="CDD" id="cd03225">
    <property type="entry name" value="ABC_cobalt_CbiO_domain1"/>
    <property type="match status" value="1"/>
</dbReference>
<dbReference type="PANTHER" id="PTHR43553:SF24">
    <property type="entry name" value="ENERGY-COUPLING FACTOR TRANSPORTER ATP-BINDING PROTEIN ECFA1"/>
    <property type="match status" value="1"/>
</dbReference>
<dbReference type="KEGG" id="wsu:WS1372"/>
<evidence type="ECO:0000256" key="3">
    <source>
        <dbReference type="ARBA" id="ARBA00022741"/>
    </source>
</evidence>
<dbReference type="InterPro" id="IPR003439">
    <property type="entry name" value="ABC_transporter-like_ATP-bd"/>
</dbReference>
<dbReference type="eggNOG" id="COG1122">
    <property type="taxonomic scope" value="Bacteria"/>
</dbReference>
<dbReference type="InterPro" id="IPR003593">
    <property type="entry name" value="AAA+_ATPase"/>
</dbReference>
<keyword evidence="2" id="KW-0813">Transport</keyword>
<dbReference type="InterPro" id="IPR050095">
    <property type="entry name" value="ECF_ABC_transporter_ATP-bd"/>
</dbReference>